<dbReference type="Gene3D" id="1.10.340.30">
    <property type="entry name" value="Hypothetical protein, domain 2"/>
    <property type="match status" value="1"/>
</dbReference>
<feature type="domain" description="HhH-GPD" evidence="15">
    <location>
        <begin position="35"/>
        <end position="186"/>
    </location>
</feature>
<dbReference type="GO" id="GO:0046872">
    <property type="term" value="F:metal ion binding"/>
    <property type="evidence" value="ECO:0007669"/>
    <property type="project" value="UniProtKB-UniRule"/>
</dbReference>
<dbReference type="InterPro" id="IPR029119">
    <property type="entry name" value="MutY_C"/>
</dbReference>
<dbReference type="NCBIfam" id="TIGR01084">
    <property type="entry name" value="mutY"/>
    <property type="match status" value="1"/>
</dbReference>
<name>A0A2T3HR06_9SPHI</name>
<keyword evidence="7" id="KW-0479">Metal-binding</keyword>
<comment type="catalytic activity">
    <reaction evidence="1 14">
        <text>Hydrolyzes free adenine bases from 7,8-dihydro-8-oxoguanine:adenine mismatched double-stranded DNA, leaving an apurinic site.</text>
        <dbReference type="EC" id="3.2.2.31"/>
    </reaction>
</comment>
<dbReference type="GO" id="GO:0034039">
    <property type="term" value="F:8-oxo-7,8-dihydroguanine DNA N-glycosylase activity"/>
    <property type="evidence" value="ECO:0007669"/>
    <property type="project" value="TreeGrafter"/>
</dbReference>
<dbReference type="Pfam" id="PF14815">
    <property type="entry name" value="NUDIX_4"/>
    <property type="match status" value="1"/>
</dbReference>
<dbReference type="Proteomes" id="UP000240912">
    <property type="component" value="Unassembled WGS sequence"/>
</dbReference>
<dbReference type="Pfam" id="PF00730">
    <property type="entry name" value="HhH-GPD"/>
    <property type="match status" value="1"/>
</dbReference>
<keyword evidence="9" id="KW-0378">Hydrolase</keyword>
<keyword evidence="12" id="KW-0234">DNA repair</keyword>
<dbReference type="RefSeq" id="WP_107213098.1">
    <property type="nucleotide sequence ID" value="NZ_KZ686268.1"/>
</dbReference>
<organism evidence="16 17">
    <name type="scientific">Pedobacter yulinensis</name>
    <dbReference type="NCBI Taxonomy" id="2126353"/>
    <lineage>
        <taxon>Bacteria</taxon>
        <taxon>Pseudomonadati</taxon>
        <taxon>Bacteroidota</taxon>
        <taxon>Sphingobacteriia</taxon>
        <taxon>Sphingobacteriales</taxon>
        <taxon>Sphingobacteriaceae</taxon>
        <taxon>Pedobacter</taxon>
    </lineage>
</organism>
<evidence type="ECO:0000313" key="16">
    <source>
        <dbReference type="EMBL" id="PST84894.1"/>
    </source>
</evidence>
<dbReference type="Gene3D" id="1.10.1670.10">
    <property type="entry name" value="Helix-hairpin-Helix base-excision DNA repair enzymes (C-terminal)"/>
    <property type="match status" value="1"/>
</dbReference>
<evidence type="ECO:0000256" key="4">
    <source>
        <dbReference type="ARBA" id="ARBA00012045"/>
    </source>
</evidence>
<dbReference type="GO" id="GO:0006284">
    <property type="term" value="P:base-excision repair"/>
    <property type="evidence" value="ECO:0007669"/>
    <property type="project" value="UniProtKB-UniRule"/>
</dbReference>
<dbReference type="OrthoDB" id="9802365at2"/>
<evidence type="ECO:0000256" key="6">
    <source>
        <dbReference type="ARBA" id="ARBA00022485"/>
    </source>
</evidence>
<keyword evidence="17" id="KW-1185">Reference proteome</keyword>
<keyword evidence="11" id="KW-0411">Iron-sulfur</keyword>
<evidence type="ECO:0000256" key="14">
    <source>
        <dbReference type="RuleBase" id="RU365096"/>
    </source>
</evidence>
<keyword evidence="6" id="KW-0004">4Fe-4S</keyword>
<dbReference type="InterPro" id="IPR003265">
    <property type="entry name" value="HhH-GPD_domain"/>
</dbReference>
<comment type="cofactor">
    <cofactor evidence="14">
        <name>[4Fe-4S] cluster</name>
        <dbReference type="ChEBI" id="CHEBI:49883"/>
    </cofactor>
    <text evidence="14">Binds 1 [4Fe-4S] cluster.</text>
</comment>
<dbReference type="SUPFAM" id="SSF55811">
    <property type="entry name" value="Nudix"/>
    <property type="match status" value="1"/>
</dbReference>
<dbReference type="Pfam" id="PF10576">
    <property type="entry name" value="EndIII_4Fe-2S"/>
    <property type="match status" value="1"/>
</dbReference>
<dbReference type="InterPro" id="IPR005760">
    <property type="entry name" value="A/G_AdeGlyc_MutY"/>
</dbReference>
<dbReference type="EMBL" id="PYLS01000001">
    <property type="protein sequence ID" value="PST84894.1"/>
    <property type="molecule type" value="Genomic_DNA"/>
</dbReference>
<dbReference type="InterPro" id="IPR003651">
    <property type="entry name" value="Endonuclease3_FeS-loop_motif"/>
</dbReference>
<evidence type="ECO:0000256" key="7">
    <source>
        <dbReference type="ARBA" id="ARBA00022723"/>
    </source>
</evidence>
<evidence type="ECO:0000256" key="8">
    <source>
        <dbReference type="ARBA" id="ARBA00022763"/>
    </source>
</evidence>
<accession>A0A2T3HR06</accession>
<dbReference type="InterPro" id="IPR023170">
    <property type="entry name" value="HhH_base_excis_C"/>
</dbReference>
<dbReference type="SMART" id="SM00478">
    <property type="entry name" value="ENDO3c"/>
    <property type="match status" value="1"/>
</dbReference>
<dbReference type="GO" id="GO:0035485">
    <property type="term" value="F:adenine/guanine mispair binding"/>
    <property type="evidence" value="ECO:0007669"/>
    <property type="project" value="TreeGrafter"/>
</dbReference>
<dbReference type="PANTHER" id="PTHR42944:SF1">
    <property type="entry name" value="ADENINE DNA GLYCOSYLASE"/>
    <property type="match status" value="1"/>
</dbReference>
<dbReference type="GO" id="GO:0000701">
    <property type="term" value="F:purine-specific mismatch base pair DNA N-glycosylase activity"/>
    <property type="evidence" value="ECO:0007669"/>
    <property type="project" value="UniProtKB-EC"/>
</dbReference>
<keyword evidence="10 14" id="KW-0408">Iron</keyword>
<comment type="caution">
    <text evidence="16">The sequence shown here is derived from an EMBL/GenBank/DDBJ whole genome shotgun (WGS) entry which is preliminary data.</text>
</comment>
<evidence type="ECO:0000256" key="12">
    <source>
        <dbReference type="ARBA" id="ARBA00023204"/>
    </source>
</evidence>
<evidence type="ECO:0000256" key="11">
    <source>
        <dbReference type="ARBA" id="ARBA00023014"/>
    </source>
</evidence>
<dbReference type="CDD" id="cd00056">
    <property type="entry name" value="ENDO3c"/>
    <property type="match status" value="1"/>
</dbReference>
<dbReference type="SMART" id="SM00525">
    <property type="entry name" value="FES"/>
    <property type="match status" value="1"/>
</dbReference>
<evidence type="ECO:0000256" key="3">
    <source>
        <dbReference type="ARBA" id="ARBA00008343"/>
    </source>
</evidence>
<evidence type="ECO:0000256" key="13">
    <source>
        <dbReference type="ARBA" id="ARBA00023295"/>
    </source>
</evidence>
<dbReference type="GO" id="GO:0051539">
    <property type="term" value="F:4 iron, 4 sulfur cluster binding"/>
    <property type="evidence" value="ECO:0007669"/>
    <property type="project" value="UniProtKB-UniRule"/>
</dbReference>
<reference evidence="16 17" key="1">
    <citation type="submission" date="2018-03" db="EMBL/GenBank/DDBJ databases">
        <authorList>
            <person name="Keele B.F."/>
        </authorList>
    </citation>
    <scope>NUCLEOTIDE SEQUENCE [LARGE SCALE GENOMIC DNA]</scope>
    <source>
        <strain evidence="16 17">YL28-9</strain>
    </source>
</reference>
<gene>
    <name evidence="16" type="primary">mutY</name>
    <name evidence="16" type="ORF">C7T94_01860</name>
</gene>
<protein>
    <recommendedName>
        <fullName evidence="5 14">Adenine DNA glycosylase</fullName>
        <ecNumber evidence="4 14">3.2.2.31</ecNumber>
    </recommendedName>
</protein>
<dbReference type="EC" id="3.2.2.31" evidence="4 14"/>
<dbReference type="Gene3D" id="3.90.79.10">
    <property type="entry name" value="Nucleoside Triphosphate Pyrophosphohydrolase"/>
    <property type="match status" value="1"/>
</dbReference>
<dbReference type="InterPro" id="IPR011257">
    <property type="entry name" value="DNA_glycosylase"/>
</dbReference>
<evidence type="ECO:0000259" key="15">
    <source>
        <dbReference type="SMART" id="SM00478"/>
    </source>
</evidence>
<evidence type="ECO:0000256" key="10">
    <source>
        <dbReference type="ARBA" id="ARBA00023004"/>
    </source>
</evidence>
<dbReference type="InterPro" id="IPR044298">
    <property type="entry name" value="MIG/MutY"/>
</dbReference>
<evidence type="ECO:0000256" key="9">
    <source>
        <dbReference type="ARBA" id="ARBA00022801"/>
    </source>
</evidence>
<dbReference type="CDD" id="cd03431">
    <property type="entry name" value="NUDIX_DNA_Glycosylase_C-MutY"/>
    <property type="match status" value="1"/>
</dbReference>
<dbReference type="InterPro" id="IPR015797">
    <property type="entry name" value="NUDIX_hydrolase-like_dom_sf"/>
</dbReference>
<dbReference type="GO" id="GO:0032357">
    <property type="term" value="F:oxidized purine DNA binding"/>
    <property type="evidence" value="ECO:0007669"/>
    <property type="project" value="TreeGrafter"/>
</dbReference>
<sequence length="350" mass="39899">MGFQDKLISWYQVNKRDLPWRRTNDAYTIWLSEVILQQTRVEQGMPYFYRFLEAYPTVNDFAAASEQEVLRLWQGLGYYSRGRNMHFTARQVAGSPGANFPQKHEDLLKLKGVGAYTAAAVASFSANEAVPVVDGNVYRVLARVFGIHTPINSTAGKKIFAELASQLLDRHRPGLYNQAIMEFGALQCKPVSPNCGVCPLRDECYAFRNAEVKMLPVKIRKAKPRARFFFYLVCCKGDQVLVRQRGPGDIWQHLYDFPLVEQAADTGSLPAGSTLDTIKNRFGNEAKLTLLSYKKHLLTHQIIHAHFFALENYMVNFKEEAELKWVSKDELEHLPLPKIISGFKDDFLNN</sequence>
<keyword evidence="13 14" id="KW-0326">Glycosidase</keyword>
<dbReference type="GO" id="GO:0006298">
    <property type="term" value="P:mismatch repair"/>
    <property type="evidence" value="ECO:0007669"/>
    <property type="project" value="TreeGrafter"/>
</dbReference>
<comment type="similarity">
    <text evidence="3 14">Belongs to the Nth/MutY family.</text>
</comment>
<dbReference type="PANTHER" id="PTHR42944">
    <property type="entry name" value="ADENINE DNA GLYCOSYLASE"/>
    <property type="match status" value="1"/>
</dbReference>
<keyword evidence="8 14" id="KW-0227">DNA damage</keyword>
<evidence type="ECO:0000256" key="2">
    <source>
        <dbReference type="ARBA" id="ARBA00002933"/>
    </source>
</evidence>
<evidence type="ECO:0000256" key="1">
    <source>
        <dbReference type="ARBA" id="ARBA00000843"/>
    </source>
</evidence>
<evidence type="ECO:0000256" key="5">
    <source>
        <dbReference type="ARBA" id="ARBA00022023"/>
    </source>
</evidence>
<dbReference type="AlphaFoldDB" id="A0A2T3HR06"/>
<evidence type="ECO:0000313" key="17">
    <source>
        <dbReference type="Proteomes" id="UP000240912"/>
    </source>
</evidence>
<proteinExistence type="inferred from homology"/>
<comment type="function">
    <text evidence="2">Adenine glycosylase active on G-A mispairs. MutY also corrects error-prone DNA synthesis past GO lesions which are due to the oxidatively damaged form of guanine: 7,8-dihydro-8-oxoguanine (8-oxo-dGTP).</text>
</comment>
<dbReference type="SUPFAM" id="SSF48150">
    <property type="entry name" value="DNA-glycosylase"/>
    <property type="match status" value="1"/>
</dbReference>